<protein>
    <submittedName>
        <fullName evidence="3">Uncharacterized protein</fullName>
    </submittedName>
</protein>
<evidence type="ECO:0000313" key="4">
    <source>
        <dbReference type="Proteomes" id="UP000703269"/>
    </source>
</evidence>
<feature type="compositionally biased region" description="Low complexity" evidence="2">
    <location>
        <begin position="455"/>
        <end position="474"/>
    </location>
</feature>
<dbReference type="Proteomes" id="UP000703269">
    <property type="component" value="Unassembled WGS sequence"/>
</dbReference>
<dbReference type="OrthoDB" id="2940018at2759"/>
<feature type="compositionally biased region" description="Pro residues" evidence="2">
    <location>
        <begin position="475"/>
        <end position="498"/>
    </location>
</feature>
<evidence type="ECO:0000313" key="3">
    <source>
        <dbReference type="EMBL" id="GJF00488.1"/>
    </source>
</evidence>
<reference evidence="3 4" key="1">
    <citation type="submission" date="2021-08" db="EMBL/GenBank/DDBJ databases">
        <title>Draft Genome Sequence of Phanerochaete sordida strain YK-624.</title>
        <authorList>
            <person name="Mori T."/>
            <person name="Dohra H."/>
            <person name="Suzuki T."/>
            <person name="Kawagishi H."/>
            <person name="Hirai H."/>
        </authorList>
    </citation>
    <scope>NUCLEOTIDE SEQUENCE [LARGE SCALE GENOMIC DNA]</scope>
    <source>
        <strain evidence="3 4">YK-624</strain>
    </source>
</reference>
<sequence>MPPNLPPPPNRPTLTGIERTGSPVTQDEQPVGPQDGFQLTVYGLDRTSPQSAADHLRRLLVKTKDLMEPGPWREAIFGSLVVRQADTRNCLDYAYLALDPDRVPIPRPDILQELRNGLLQAEPSLTISWRANQNVDRSRRMTFAMNSEQHAKETMPKLDAHFASRNIAVLSRYASRPTGSWRVTYDLVRPADVEAVVASPPVIEHHMHYPSRPRLITPLYGFEIAILGCRDWYGAKTTLDRWVRARCSRTDGQDPIAHSRMELNGEVYTAVLTTWEDTLNAANGEKHLARWLTDDAAGKYVRVSGVVPGLLYGLNSQGLFVNSNTSDGSMSSREAADVRRSGLEALTTVYSAVQQTNNAVLALGSRIDSQSHSLHTLFAMQNTTSRVTRIRQDIADLRQECHQAEMMLLQNIPDDLKQRNLARTREIAEEIQQRRQELRNAEQDEAAISFSVTSSLEAASSSHSATATAQLAAPPGLPVPPPAAFAGVPPPGPAPSTA</sequence>
<proteinExistence type="predicted"/>
<gene>
    <name evidence="3" type="ORF">PsYK624_167760</name>
</gene>
<dbReference type="AlphaFoldDB" id="A0A9P3GRF3"/>
<name>A0A9P3GRF3_9APHY</name>
<accession>A0A9P3GRF3</accession>
<feature type="coiled-coil region" evidence="1">
    <location>
        <begin position="380"/>
        <end position="444"/>
    </location>
</feature>
<keyword evidence="4" id="KW-1185">Reference proteome</keyword>
<keyword evidence="1" id="KW-0175">Coiled coil</keyword>
<evidence type="ECO:0000256" key="2">
    <source>
        <dbReference type="SAM" id="MobiDB-lite"/>
    </source>
</evidence>
<feature type="region of interest" description="Disordered" evidence="2">
    <location>
        <begin position="1"/>
        <end position="36"/>
    </location>
</feature>
<dbReference type="EMBL" id="BPQB01000158">
    <property type="protein sequence ID" value="GJF00488.1"/>
    <property type="molecule type" value="Genomic_DNA"/>
</dbReference>
<organism evidence="3 4">
    <name type="scientific">Phanerochaete sordida</name>
    <dbReference type="NCBI Taxonomy" id="48140"/>
    <lineage>
        <taxon>Eukaryota</taxon>
        <taxon>Fungi</taxon>
        <taxon>Dikarya</taxon>
        <taxon>Basidiomycota</taxon>
        <taxon>Agaricomycotina</taxon>
        <taxon>Agaricomycetes</taxon>
        <taxon>Polyporales</taxon>
        <taxon>Phanerochaetaceae</taxon>
        <taxon>Phanerochaete</taxon>
    </lineage>
</organism>
<feature type="region of interest" description="Disordered" evidence="2">
    <location>
        <begin position="455"/>
        <end position="498"/>
    </location>
</feature>
<comment type="caution">
    <text evidence="3">The sequence shown here is derived from an EMBL/GenBank/DDBJ whole genome shotgun (WGS) entry which is preliminary data.</text>
</comment>
<feature type="compositionally biased region" description="Pro residues" evidence="2">
    <location>
        <begin position="1"/>
        <end position="11"/>
    </location>
</feature>
<evidence type="ECO:0000256" key="1">
    <source>
        <dbReference type="SAM" id="Coils"/>
    </source>
</evidence>